<evidence type="ECO:0000256" key="5">
    <source>
        <dbReference type="SAM" id="Phobius"/>
    </source>
</evidence>
<dbReference type="AlphaFoldDB" id="A0A183GL62"/>
<feature type="transmembrane region" description="Helical" evidence="5">
    <location>
        <begin position="131"/>
        <end position="150"/>
    </location>
</feature>
<feature type="transmembrane region" description="Helical" evidence="5">
    <location>
        <begin position="188"/>
        <end position="211"/>
    </location>
</feature>
<dbReference type="GO" id="GO:0016020">
    <property type="term" value="C:membrane"/>
    <property type="evidence" value="ECO:0007669"/>
    <property type="project" value="UniProtKB-SubCell"/>
</dbReference>
<reference evidence="7" key="1">
    <citation type="submission" date="2019-09" db="UniProtKB">
        <authorList>
            <consortium name="WormBaseParasite"/>
        </authorList>
    </citation>
    <scope>IDENTIFICATION</scope>
</reference>
<name>A0A183GL62_HELPZ</name>
<dbReference type="PANTHER" id="PTHR23507:SF6">
    <property type="entry name" value="PROTON-COUPLED FOLATE TRANSPORTER"/>
    <property type="match status" value="1"/>
</dbReference>
<dbReference type="Gene3D" id="1.20.1250.20">
    <property type="entry name" value="MFS general substrate transporter like domains"/>
    <property type="match status" value="1"/>
</dbReference>
<feature type="transmembrane region" description="Helical" evidence="5">
    <location>
        <begin position="19"/>
        <end position="40"/>
    </location>
</feature>
<evidence type="ECO:0000313" key="7">
    <source>
        <dbReference type="WBParaSite" id="HPBE_0002343201-mRNA-1"/>
    </source>
</evidence>
<keyword evidence="4 5" id="KW-0472">Membrane</keyword>
<feature type="transmembrane region" description="Helical" evidence="5">
    <location>
        <begin position="94"/>
        <end position="119"/>
    </location>
</feature>
<sequence length="257" mass="28768">LAAPLIGTWSDKKGRKNPLLYALFGLVMYTLCHLMATITYEHMSVYYWFFAGEISIGFTGSIGAIYGTSLAIVTDDCRNKLKPGSSTVPMRIGVASFVQSIGSILGTMGMSLLAVPALAPSLSHKLSFFKASLIQVSFALAAFIYAYFLVRETHFPLEDHFLYNRLEGSVDTHIEEPKSMPRKLRDNFVALLEVGLQFSNLAYCAVFVFIQFSFLKFQFSVCEMFLFAIISVRLLESASILSEHFKLFAGCYRVYKL</sequence>
<evidence type="ECO:0000256" key="3">
    <source>
        <dbReference type="ARBA" id="ARBA00022989"/>
    </source>
</evidence>
<evidence type="ECO:0000256" key="2">
    <source>
        <dbReference type="ARBA" id="ARBA00022692"/>
    </source>
</evidence>
<keyword evidence="2 5" id="KW-0812">Transmembrane</keyword>
<dbReference type="GO" id="GO:0022857">
    <property type="term" value="F:transmembrane transporter activity"/>
    <property type="evidence" value="ECO:0007669"/>
    <property type="project" value="TreeGrafter"/>
</dbReference>
<accession>A0A183GL62</accession>
<dbReference type="WBParaSite" id="HPBE_0002343201-mRNA-1">
    <property type="protein sequence ID" value="HPBE_0002343201-mRNA-1"/>
    <property type="gene ID" value="HPBE_0002343201"/>
</dbReference>
<keyword evidence="6" id="KW-1185">Reference proteome</keyword>
<evidence type="ECO:0000256" key="4">
    <source>
        <dbReference type="ARBA" id="ARBA00023136"/>
    </source>
</evidence>
<dbReference type="PANTHER" id="PTHR23507">
    <property type="entry name" value="ZGC:174356"/>
    <property type="match status" value="1"/>
</dbReference>
<feature type="transmembrane region" description="Helical" evidence="5">
    <location>
        <begin position="46"/>
        <end position="73"/>
    </location>
</feature>
<evidence type="ECO:0000313" key="6">
    <source>
        <dbReference type="Proteomes" id="UP000050761"/>
    </source>
</evidence>
<organism evidence="6 7">
    <name type="scientific">Heligmosomoides polygyrus</name>
    <name type="common">Parasitic roundworm</name>
    <dbReference type="NCBI Taxonomy" id="6339"/>
    <lineage>
        <taxon>Eukaryota</taxon>
        <taxon>Metazoa</taxon>
        <taxon>Ecdysozoa</taxon>
        <taxon>Nematoda</taxon>
        <taxon>Chromadorea</taxon>
        <taxon>Rhabditida</taxon>
        <taxon>Rhabditina</taxon>
        <taxon>Rhabditomorpha</taxon>
        <taxon>Strongyloidea</taxon>
        <taxon>Heligmosomidae</taxon>
        <taxon>Heligmosomoides</taxon>
    </lineage>
</organism>
<dbReference type="Proteomes" id="UP000050761">
    <property type="component" value="Unassembled WGS sequence"/>
</dbReference>
<dbReference type="InterPro" id="IPR036259">
    <property type="entry name" value="MFS_trans_sf"/>
</dbReference>
<keyword evidence="3 5" id="KW-1133">Transmembrane helix</keyword>
<protein>
    <submittedName>
        <fullName evidence="7">MFS domain-containing protein</fullName>
    </submittedName>
</protein>
<proteinExistence type="predicted"/>
<dbReference type="SUPFAM" id="SSF103473">
    <property type="entry name" value="MFS general substrate transporter"/>
    <property type="match status" value="1"/>
</dbReference>
<evidence type="ECO:0000256" key="1">
    <source>
        <dbReference type="ARBA" id="ARBA00004141"/>
    </source>
</evidence>
<comment type="subcellular location">
    <subcellularLocation>
        <location evidence="1">Membrane</location>
        <topology evidence="1">Multi-pass membrane protein</topology>
    </subcellularLocation>
</comment>